<feature type="chain" id="PRO_5037762446" evidence="1">
    <location>
        <begin position="21"/>
        <end position="126"/>
    </location>
</feature>
<dbReference type="AlphaFoldDB" id="A0A927E4Z5"/>
<organism evidence="3 4">
    <name type="scientific">Bosea spartocytisi</name>
    <dbReference type="NCBI Taxonomy" id="2773451"/>
    <lineage>
        <taxon>Bacteria</taxon>
        <taxon>Pseudomonadati</taxon>
        <taxon>Pseudomonadota</taxon>
        <taxon>Alphaproteobacteria</taxon>
        <taxon>Hyphomicrobiales</taxon>
        <taxon>Boseaceae</taxon>
        <taxon>Bosea</taxon>
    </lineage>
</organism>
<evidence type="ECO:0000313" key="3">
    <source>
        <dbReference type="EMBL" id="MBD3844207.1"/>
    </source>
</evidence>
<dbReference type="Gene3D" id="1.20.1270.180">
    <property type="match status" value="1"/>
</dbReference>
<gene>
    <name evidence="3" type="ORF">IED13_00750</name>
</gene>
<reference evidence="3" key="1">
    <citation type="submission" date="2020-09" db="EMBL/GenBank/DDBJ databases">
        <title>Bosea spartocytisi sp. nov. a root nodule endophyte of Spartocytisus supranubius in the high mountain ecosystem fo the Teide National Park (Canary Islands, Spain).</title>
        <authorList>
            <person name="Pulido-Suarez L."/>
            <person name="Peix A."/>
            <person name="Igual J.M."/>
            <person name="Socas-Perez N."/>
            <person name="Velazquez E."/>
            <person name="Flores-Felix J.D."/>
            <person name="Leon-Barrios M."/>
        </authorList>
    </citation>
    <scope>NUCLEOTIDE SEQUENCE</scope>
    <source>
        <strain evidence="3">SSUT16</strain>
    </source>
</reference>
<feature type="signal peptide" evidence="1">
    <location>
        <begin position="1"/>
        <end position="20"/>
    </location>
</feature>
<keyword evidence="1" id="KW-0732">Signal</keyword>
<dbReference type="InterPro" id="IPR009739">
    <property type="entry name" value="LprI-like_N"/>
</dbReference>
<dbReference type="Pfam" id="PF07007">
    <property type="entry name" value="LprI"/>
    <property type="match status" value="1"/>
</dbReference>
<name>A0A927E4Z5_9HYPH</name>
<evidence type="ECO:0000313" key="4">
    <source>
        <dbReference type="Proteomes" id="UP000619295"/>
    </source>
</evidence>
<evidence type="ECO:0000256" key="1">
    <source>
        <dbReference type="SAM" id="SignalP"/>
    </source>
</evidence>
<evidence type="ECO:0000259" key="2">
    <source>
        <dbReference type="Pfam" id="PF07007"/>
    </source>
</evidence>
<dbReference type="Proteomes" id="UP000619295">
    <property type="component" value="Unassembled WGS sequence"/>
</dbReference>
<accession>A0A927E4Z5</accession>
<keyword evidence="4" id="KW-1185">Reference proteome</keyword>
<dbReference type="EMBL" id="JACXWY010000001">
    <property type="protein sequence ID" value="MBD3844207.1"/>
    <property type="molecule type" value="Genomic_DNA"/>
</dbReference>
<dbReference type="RefSeq" id="WP_191123035.1">
    <property type="nucleotide sequence ID" value="NZ_JACXWY010000001.1"/>
</dbReference>
<sequence length="126" mass="14279">MRRWLRFLPILVALASPAAADEVYKRCIDDSDGTNPAWGACGGEWVAREDAKLNATWKRLYGASEPNTKKDLLEEQRAWNAFKEKSCRFYGNGDFGREGQVLHFPACRAEVIARRTEALKRYEAGP</sequence>
<proteinExistence type="predicted"/>
<protein>
    <submittedName>
        <fullName evidence="3">DUF1311 domain-containing protein</fullName>
    </submittedName>
</protein>
<comment type="caution">
    <text evidence="3">The sequence shown here is derived from an EMBL/GenBank/DDBJ whole genome shotgun (WGS) entry which is preliminary data.</text>
</comment>
<feature type="domain" description="Lysozyme inhibitor LprI-like N-terminal" evidence="2">
    <location>
        <begin position="33"/>
        <end position="119"/>
    </location>
</feature>